<dbReference type="Proteomes" id="UP000002453">
    <property type="component" value="Chromosome"/>
</dbReference>
<name>B7ICV8_THEAB</name>
<dbReference type="RefSeq" id="WP_012580200.1">
    <property type="nucleotide sequence ID" value="NC_011653.1"/>
</dbReference>
<evidence type="ECO:0000313" key="3">
    <source>
        <dbReference type="Proteomes" id="UP000002453"/>
    </source>
</evidence>
<dbReference type="KEGG" id="taf:THA_1391"/>
<reference evidence="2 3" key="1">
    <citation type="journal article" date="2009" name="J. Bacteriol.">
        <title>The genome of Thermosipho africanus TCF52B: lateral genetic connections to the Firmicutes and Archaea.</title>
        <authorList>
            <person name="Nesboe C.L."/>
            <person name="Bapteste E."/>
            <person name="Curtis B."/>
            <person name="Dahle H."/>
            <person name="Lopez P."/>
            <person name="Macleod D."/>
            <person name="Dlutek M."/>
            <person name="Bowman S."/>
            <person name="Zhaxybayeva O."/>
            <person name="Birkeland N.-K."/>
            <person name="Doolittle W.F."/>
        </authorList>
    </citation>
    <scope>NUCLEOTIDE SEQUENCE [LARGE SCALE GENOMIC DNA]</scope>
    <source>
        <strain evidence="2 3">TCF52B</strain>
    </source>
</reference>
<dbReference type="HOGENOM" id="CLU_204730_0_0_0"/>
<evidence type="ECO:0000313" key="2">
    <source>
        <dbReference type="EMBL" id="ACJ75835.1"/>
    </source>
</evidence>
<protein>
    <submittedName>
        <fullName evidence="2">Uncharacterized protein</fullName>
    </submittedName>
</protein>
<keyword evidence="1" id="KW-1133">Transmembrane helix</keyword>
<keyword evidence="3" id="KW-1185">Reference proteome</keyword>
<organism evidence="2 3">
    <name type="scientific">Thermosipho africanus (strain TCF52B)</name>
    <dbReference type="NCBI Taxonomy" id="484019"/>
    <lineage>
        <taxon>Bacteria</taxon>
        <taxon>Thermotogati</taxon>
        <taxon>Thermotogota</taxon>
        <taxon>Thermotogae</taxon>
        <taxon>Thermotogales</taxon>
        <taxon>Fervidobacteriaceae</taxon>
        <taxon>Thermosipho</taxon>
    </lineage>
</organism>
<dbReference type="STRING" id="484019.THA_1391"/>
<keyword evidence="1" id="KW-0472">Membrane</keyword>
<dbReference type="eggNOG" id="ENOG502ZQK6">
    <property type="taxonomic scope" value="Bacteria"/>
</dbReference>
<dbReference type="OrthoDB" id="49101at2"/>
<gene>
    <name evidence="2" type="ordered locus">THA_1391</name>
</gene>
<evidence type="ECO:0000256" key="1">
    <source>
        <dbReference type="SAM" id="Phobius"/>
    </source>
</evidence>
<dbReference type="EMBL" id="CP001185">
    <property type="protein sequence ID" value="ACJ75835.1"/>
    <property type="molecule type" value="Genomic_DNA"/>
</dbReference>
<accession>B7ICV8</accession>
<keyword evidence="1" id="KW-0812">Transmembrane</keyword>
<feature type="transmembrane region" description="Helical" evidence="1">
    <location>
        <begin position="6"/>
        <end position="27"/>
    </location>
</feature>
<sequence length="66" mass="7471">MKLLSNLFFVGATIVFLISIIFFEIGLRAMRRENEKKTKESNKLGIRFLILSGILFGLSGLTAFFV</sequence>
<dbReference type="AlphaFoldDB" id="B7ICV8"/>
<proteinExistence type="predicted"/>
<feature type="transmembrane region" description="Helical" evidence="1">
    <location>
        <begin position="48"/>
        <end position="65"/>
    </location>
</feature>